<dbReference type="AlphaFoldDB" id="G2R7L8"/>
<name>G2R7L8_THETT</name>
<dbReference type="EMBL" id="CP003011">
    <property type="protein sequence ID" value="AEO67927.1"/>
    <property type="molecule type" value="Genomic_DNA"/>
</dbReference>
<dbReference type="KEGG" id="ttt:THITE_2050849"/>
<reference evidence="2 3" key="1">
    <citation type="journal article" date="2011" name="Nat. Biotechnol.">
        <title>Comparative genomic analysis of the thermophilic biomass-degrading fungi Myceliophthora thermophila and Thielavia terrestris.</title>
        <authorList>
            <person name="Berka R.M."/>
            <person name="Grigoriev I.V."/>
            <person name="Otillar R."/>
            <person name="Salamov A."/>
            <person name="Grimwood J."/>
            <person name="Reid I."/>
            <person name="Ishmael N."/>
            <person name="John T."/>
            <person name="Darmond C."/>
            <person name="Moisan M.-C."/>
            <person name="Henrissat B."/>
            <person name="Coutinho P.M."/>
            <person name="Lombard V."/>
            <person name="Natvig D.O."/>
            <person name="Lindquist E."/>
            <person name="Schmutz J."/>
            <person name="Lucas S."/>
            <person name="Harris P."/>
            <person name="Powlowski J."/>
            <person name="Bellemare A."/>
            <person name="Taylor D."/>
            <person name="Butler G."/>
            <person name="de Vries R.P."/>
            <person name="Allijn I.E."/>
            <person name="van den Brink J."/>
            <person name="Ushinsky S."/>
            <person name="Storms R."/>
            <person name="Powell A.J."/>
            <person name="Paulsen I.T."/>
            <person name="Elbourne L.D.H."/>
            <person name="Baker S.E."/>
            <person name="Magnuson J."/>
            <person name="LaBoissiere S."/>
            <person name="Clutterbuck A.J."/>
            <person name="Martinez D."/>
            <person name="Wogulis M."/>
            <person name="de Leon A.L."/>
            <person name="Rey M.W."/>
            <person name="Tsang A."/>
        </authorList>
    </citation>
    <scope>NUCLEOTIDE SEQUENCE [LARGE SCALE GENOMIC DNA]</scope>
    <source>
        <strain evidence="3">ATCC 38088 / NRRL 8126</strain>
    </source>
</reference>
<dbReference type="HOGENOM" id="CLU_1171314_0_0_1"/>
<evidence type="ECO:0000313" key="2">
    <source>
        <dbReference type="EMBL" id="AEO67927.1"/>
    </source>
</evidence>
<organism evidence="2 3">
    <name type="scientific">Thermothielavioides terrestris (strain ATCC 38088 / NRRL 8126)</name>
    <name type="common">Thielavia terrestris</name>
    <dbReference type="NCBI Taxonomy" id="578455"/>
    <lineage>
        <taxon>Eukaryota</taxon>
        <taxon>Fungi</taxon>
        <taxon>Dikarya</taxon>
        <taxon>Ascomycota</taxon>
        <taxon>Pezizomycotina</taxon>
        <taxon>Sordariomycetes</taxon>
        <taxon>Sordariomycetidae</taxon>
        <taxon>Sordariales</taxon>
        <taxon>Chaetomiaceae</taxon>
        <taxon>Thermothielavioides</taxon>
        <taxon>Thermothielavioides terrestris</taxon>
    </lineage>
</organism>
<protein>
    <submittedName>
        <fullName evidence="2">Uncharacterized protein</fullName>
    </submittedName>
</protein>
<keyword evidence="3" id="KW-1185">Reference proteome</keyword>
<feature type="region of interest" description="Disordered" evidence="1">
    <location>
        <begin position="94"/>
        <end position="144"/>
    </location>
</feature>
<feature type="compositionally biased region" description="Polar residues" evidence="1">
    <location>
        <begin position="100"/>
        <end position="133"/>
    </location>
</feature>
<dbReference type="RefSeq" id="XP_003654263.1">
    <property type="nucleotide sequence ID" value="XM_003654215.1"/>
</dbReference>
<dbReference type="Proteomes" id="UP000008181">
    <property type="component" value="Chromosome 3"/>
</dbReference>
<proteinExistence type="predicted"/>
<evidence type="ECO:0000313" key="3">
    <source>
        <dbReference type="Proteomes" id="UP000008181"/>
    </source>
</evidence>
<evidence type="ECO:0000256" key="1">
    <source>
        <dbReference type="SAM" id="MobiDB-lite"/>
    </source>
</evidence>
<sequence length="237" mass="26626">MCIHAVRLCPGCGAATNFRDLDACDQALHCPETRSYELPLRREHFHKWDCPTPECAFNNTHLRDVEREYLLVRLAQKGGDPEALIPPLTADVHVPPDTAHGSSSAQVANVTNHSNDGLDSKTVQSASRQSKSRMTTERVRVSELPGSVQQQIQALVDTIASKRQAPRGRTCSAASPRKSERWLAEEEELLLLLKNNGFGYSQIEDFLSWRHINPLRRRVTKLQRNGERRRSEGAVGR</sequence>
<accession>G2R7L8</accession>
<dbReference type="GeneID" id="11518494"/>
<gene>
    <name evidence="2" type="ORF">THITE_2050849</name>
</gene>